<evidence type="ECO:0000313" key="3">
    <source>
        <dbReference type="Proteomes" id="UP000015105"/>
    </source>
</evidence>
<proteinExistence type="predicted"/>
<evidence type="ECO:0000256" key="1">
    <source>
        <dbReference type="SAM" id="MobiDB-lite"/>
    </source>
</evidence>
<organism evidence="2 3">
    <name type="scientific">Aegilops tauschii subsp. strangulata</name>
    <name type="common">Goatgrass</name>
    <dbReference type="NCBI Taxonomy" id="200361"/>
    <lineage>
        <taxon>Eukaryota</taxon>
        <taxon>Viridiplantae</taxon>
        <taxon>Streptophyta</taxon>
        <taxon>Embryophyta</taxon>
        <taxon>Tracheophyta</taxon>
        <taxon>Spermatophyta</taxon>
        <taxon>Magnoliopsida</taxon>
        <taxon>Liliopsida</taxon>
        <taxon>Poales</taxon>
        <taxon>Poaceae</taxon>
        <taxon>BOP clade</taxon>
        <taxon>Pooideae</taxon>
        <taxon>Triticodae</taxon>
        <taxon>Triticeae</taxon>
        <taxon>Triticinae</taxon>
        <taxon>Aegilops</taxon>
    </lineage>
</organism>
<sequence>SQRGLKPQSFPTPRTSNPLSLLPPWTDDELACLREKPKSPPHPHHTIGFPTPRASRRPQSRPHAFICSALQGHCHHTKARGKKEIICRLHERRRFGCGAAGVPLCGVAARLRPAHGVAAAGRGARRRPRAPGGNQQAVGGPREEPP</sequence>
<name>A0A452ZFB6_AEGTS</name>
<dbReference type="EnsemblPlants" id="AET1Gv20747600.18">
    <property type="protein sequence ID" value="AET1Gv20747600.18"/>
    <property type="gene ID" value="AET1Gv20747600"/>
</dbReference>
<feature type="compositionally biased region" description="Polar residues" evidence="1">
    <location>
        <begin position="1"/>
        <end position="19"/>
    </location>
</feature>
<dbReference type="Gramene" id="AET1Gv20747600.18">
    <property type="protein sequence ID" value="AET1Gv20747600.18"/>
    <property type="gene ID" value="AET1Gv20747600"/>
</dbReference>
<accession>A0A452ZFB6</accession>
<evidence type="ECO:0000313" key="2">
    <source>
        <dbReference type="EnsemblPlants" id="AET1Gv20747600.18"/>
    </source>
</evidence>
<protein>
    <submittedName>
        <fullName evidence="2">Uncharacterized protein</fullName>
    </submittedName>
</protein>
<reference evidence="3" key="1">
    <citation type="journal article" date="2014" name="Science">
        <title>Ancient hybridizations among the ancestral genomes of bread wheat.</title>
        <authorList>
            <consortium name="International Wheat Genome Sequencing Consortium,"/>
            <person name="Marcussen T."/>
            <person name="Sandve S.R."/>
            <person name="Heier L."/>
            <person name="Spannagl M."/>
            <person name="Pfeifer M."/>
            <person name="Jakobsen K.S."/>
            <person name="Wulff B.B."/>
            <person name="Steuernagel B."/>
            <person name="Mayer K.F."/>
            <person name="Olsen O.A."/>
        </authorList>
    </citation>
    <scope>NUCLEOTIDE SEQUENCE [LARGE SCALE GENOMIC DNA]</scope>
    <source>
        <strain evidence="3">cv. AL8/78</strain>
    </source>
</reference>
<reference evidence="2" key="4">
    <citation type="submission" date="2019-03" db="UniProtKB">
        <authorList>
            <consortium name="EnsemblPlants"/>
        </authorList>
    </citation>
    <scope>IDENTIFICATION</scope>
</reference>
<dbReference type="Proteomes" id="UP000015105">
    <property type="component" value="Chromosome 1D"/>
</dbReference>
<reference evidence="3" key="2">
    <citation type="journal article" date="2017" name="Nat. Plants">
        <title>The Aegilops tauschii genome reveals multiple impacts of transposons.</title>
        <authorList>
            <person name="Zhao G."/>
            <person name="Zou C."/>
            <person name="Li K."/>
            <person name="Wang K."/>
            <person name="Li T."/>
            <person name="Gao L."/>
            <person name="Zhang X."/>
            <person name="Wang H."/>
            <person name="Yang Z."/>
            <person name="Liu X."/>
            <person name="Jiang W."/>
            <person name="Mao L."/>
            <person name="Kong X."/>
            <person name="Jiao Y."/>
            <person name="Jia J."/>
        </authorList>
    </citation>
    <scope>NUCLEOTIDE SEQUENCE [LARGE SCALE GENOMIC DNA]</scope>
    <source>
        <strain evidence="3">cv. AL8/78</strain>
    </source>
</reference>
<reference evidence="2" key="5">
    <citation type="journal article" date="2021" name="G3 (Bethesda)">
        <title>Aegilops tauschii genome assembly Aet v5.0 features greater sequence contiguity and improved annotation.</title>
        <authorList>
            <person name="Wang L."/>
            <person name="Zhu T."/>
            <person name="Rodriguez J.C."/>
            <person name="Deal K.R."/>
            <person name="Dubcovsky J."/>
            <person name="McGuire P.E."/>
            <person name="Lux T."/>
            <person name="Spannagl M."/>
            <person name="Mayer K.F.X."/>
            <person name="Baldrich P."/>
            <person name="Meyers B.C."/>
            <person name="Huo N."/>
            <person name="Gu Y.Q."/>
            <person name="Zhou H."/>
            <person name="Devos K.M."/>
            <person name="Bennetzen J.L."/>
            <person name="Unver T."/>
            <person name="Budak H."/>
            <person name="Gulick P.J."/>
            <person name="Galiba G."/>
            <person name="Kalapos B."/>
            <person name="Nelson D.R."/>
            <person name="Li P."/>
            <person name="You F.M."/>
            <person name="Luo M.C."/>
            <person name="Dvorak J."/>
        </authorList>
    </citation>
    <scope>NUCLEOTIDE SEQUENCE [LARGE SCALE GENOMIC DNA]</scope>
    <source>
        <strain evidence="2">cv. AL8/78</strain>
    </source>
</reference>
<feature type="region of interest" description="Disordered" evidence="1">
    <location>
        <begin position="1"/>
        <end position="60"/>
    </location>
</feature>
<reference evidence="2" key="3">
    <citation type="journal article" date="2017" name="Nature">
        <title>Genome sequence of the progenitor of the wheat D genome Aegilops tauschii.</title>
        <authorList>
            <person name="Luo M.C."/>
            <person name="Gu Y.Q."/>
            <person name="Puiu D."/>
            <person name="Wang H."/>
            <person name="Twardziok S.O."/>
            <person name="Deal K.R."/>
            <person name="Huo N."/>
            <person name="Zhu T."/>
            <person name="Wang L."/>
            <person name="Wang Y."/>
            <person name="McGuire P.E."/>
            <person name="Liu S."/>
            <person name="Long H."/>
            <person name="Ramasamy R.K."/>
            <person name="Rodriguez J.C."/>
            <person name="Van S.L."/>
            <person name="Yuan L."/>
            <person name="Wang Z."/>
            <person name="Xia Z."/>
            <person name="Xiao L."/>
            <person name="Anderson O.D."/>
            <person name="Ouyang S."/>
            <person name="Liang Y."/>
            <person name="Zimin A.V."/>
            <person name="Pertea G."/>
            <person name="Qi P."/>
            <person name="Bennetzen J.L."/>
            <person name="Dai X."/>
            <person name="Dawson M.W."/>
            <person name="Muller H.G."/>
            <person name="Kugler K."/>
            <person name="Rivarola-Duarte L."/>
            <person name="Spannagl M."/>
            <person name="Mayer K.F.X."/>
            <person name="Lu F.H."/>
            <person name="Bevan M.W."/>
            <person name="Leroy P."/>
            <person name="Li P."/>
            <person name="You F.M."/>
            <person name="Sun Q."/>
            <person name="Liu Z."/>
            <person name="Lyons E."/>
            <person name="Wicker T."/>
            <person name="Salzberg S.L."/>
            <person name="Devos K.M."/>
            <person name="Dvorak J."/>
        </authorList>
    </citation>
    <scope>NUCLEOTIDE SEQUENCE [LARGE SCALE GENOMIC DNA]</scope>
    <source>
        <strain evidence="2">cv. AL8/78</strain>
    </source>
</reference>
<dbReference type="AlphaFoldDB" id="A0A452ZFB6"/>
<feature type="region of interest" description="Disordered" evidence="1">
    <location>
        <begin position="119"/>
        <end position="146"/>
    </location>
</feature>
<keyword evidence="3" id="KW-1185">Reference proteome</keyword>